<dbReference type="Proteomes" id="UP000887569">
    <property type="component" value="Unplaced"/>
</dbReference>
<evidence type="ECO:0000256" key="1">
    <source>
        <dbReference type="SAM" id="Phobius"/>
    </source>
</evidence>
<keyword evidence="2" id="KW-1185">Reference proteome</keyword>
<feature type="transmembrane region" description="Helical" evidence="1">
    <location>
        <begin position="59"/>
        <end position="76"/>
    </location>
</feature>
<organism evidence="2 3">
    <name type="scientific">Parascaris univalens</name>
    <name type="common">Nematode worm</name>
    <dbReference type="NCBI Taxonomy" id="6257"/>
    <lineage>
        <taxon>Eukaryota</taxon>
        <taxon>Metazoa</taxon>
        <taxon>Ecdysozoa</taxon>
        <taxon>Nematoda</taxon>
        <taxon>Chromadorea</taxon>
        <taxon>Rhabditida</taxon>
        <taxon>Spirurina</taxon>
        <taxon>Ascaridomorpha</taxon>
        <taxon>Ascaridoidea</taxon>
        <taxon>Ascarididae</taxon>
        <taxon>Parascaris</taxon>
    </lineage>
</organism>
<reference evidence="3" key="1">
    <citation type="submission" date="2022-11" db="UniProtKB">
        <authorList>
            <consortium name="WormBaseParasite"/>
        </authorList>
    </citation>
    <scope>IDENTIFICATION</scope>
</reference>
<evidence type="ECO:0000313" key="2">
    <source>
        <dbReference type="Proteomes" id="UP000887569"/>
    </source>
</evidence>
<name>A0A915CJ28_PARUN</name>
<keyword evidence="1" id="KW-0812">Transmembrane</keyword>
<proteinExistence type="predicted"/>
<evidence type="ECO:0000313" key="3">
    <source>
        <dbReference type="WBParaSite" id="PgR257_g001_t01"/>
    </source>
</evidence>
<dbReference type="WBParaSite" id="PgR257_g001_t01">
    <property type="protein sequence ID" value="PgR257_g001_t01"/>
    <property type="gene ID" value="PgR257_g001"/>
</dbReference>
<sequence length="191" mass="22089">MLFISNPRPAECDTECEEEERKPDSFTERWDITKVVICGVFLYILTSMFSIILYYPVSLISLIFPSIVLLYTIFALRGDKRQNLWFCIFTGFAGFVLKISAIIVYFVMFPIGQEEPKMRTSPIKELTGIKGNERKIRLDLSSTDSKTIFFAIVCLADLFIVIISCCLQWHLIAFNRCEPKTHRMRQVGHPL</sequence>
<feature type="transmembrane region" description="Helical" evidence="1">
    <location>
        <begin position="148"/>
        <end position="174"/>
    </location>
</feature>
<feature type="transmembrane region" description="Helical" evidence="1">
    <location>
        <begin position="32"/>
        <end position="53"/>
    </location>
</feature>
<feature type="transmembrane region" description="Helical" evidence="1">
    <location>
        <begin position="83"/>
        <end position="108"/>
    </location>
</feature>
<keyword evidence="1" id="KW-1133">Transmembrane helix</keyword>
<protein>
    <submittedName>
        <fullName evidence="3">Uncharacterized protein</fullName>
    </submittedName>
</protein>
<accession>A0A915CJ28</accession>
<dbReference type="AlphaFoldDB" id="A0A915CJ28"/>
<keyword evidence="1" id="KW-0472">Membrane</keyword>